<dbReference type="OrthoDB" id="3486565at2759"/>
<dbReference type="EMBL" id="LKCW01000039">
    <property type="protein sequence ID" value="KPM42996.1"/>
    <property type="molecule type" value="Genomic_DNA"/>
</dbReference>
<keyword evidence="3" id="KW-1185">Reference proteome</keyword>
<protein>
    <recommendedName>
        <fullName evidence="1">Heterokaryon incompatibility domain-containing protein</fullName>
    </recommendedName>
</protein>
<dbReference type="Pfam" id="PF06985">
    <property type="entry name" value="HET"/>
    <property type="match status" value="1"/>
</dbReference>
<evidence type="ECO:0000313" key="3">
    <source>
        <dbReference type="Proteomes" id="UP000050424"/>
    </source>
</evidence>
<gene>
    <name evidence="2" type="ORF">AK830_g3510</name>
</gene>
<dbReference type="STRING" id="78410.A0A0N8H7X6"/>
<accession>A0A0N8H7X6</accession>
<dbReference type="PANTHER" id="PTHR33112">
    <property type="entry name" value="DOMAIN PROTEIN, PUTATIVE-RELATED"/>
    <property type="match status" value="1"/>
</dbReference>
<sequence length="607" mass="68630">MVNIDHYDSSTALEASAAAGCYLCRIFRARVICEDPDLDELPAGSCHLTFFKDVSLTFTVGHVRVYHEFTAVRASENLGCPQPKHLSPKRLAPETLDQDLECLIRDFINPSLAMCDGSVPGRHLACRSSLNVDQKQRIPTRLIDVGDGQSDTVRLVTPLRDFPDIKKLNYLILSYSWGQTNESAKTTRANLDERERGIDTGRLPKTIQDAVKLTQLMKIRYLWVDVICIIQPCKTDKYIQDWTSESPKMGSYYSNAHCLISALGASDSSKGLFTERPASKYQTKPCVIGFNQKEKEYIYVFPPQRTVSLEFDSAPLLKRGWCLQERVLSPRILHWSRNGLLKQCFGSKEMSEVCPPNEIPEPRREGTVVPHGSVFSRSGSTALGRQWAEIVREYSTMRFTYGTDRLAAIHGLADQLAIFHKDEYFAGVFRSHLAQGLMWEPNSEDKEGERLTCFPSWSWACHHSKSSVFLTDISQSLVKCTRADVFPSTQDPLDFTNTSKRILRLEAPLLAIDAQQCRKGGSFELIIETPRFDAHIGFDSEDLAANHGKSLSILLLDIGRIVKGIVLRPKDSYYERIGYAWVDRGHNPKELLHANYWEDLRTEVGLI</sequence>
<comment type="caution">
    <text evidence="2">The sequence shown here is derived from an EMBL/GenBank/DDBJ whole genome shotgun (WGS) entry which is preliminary data.</text>
</comment>
<organism evidence="2 3">
    <name type="scientific">Neonectria ditissima</name>
    <dbReference type="NCBI Taxonomy" id="78410"/>
    <lineage>
        <taxon>Eukaryota</taxon>
        <taxon>Fungi</taxon>
        <taxon>Dikarya</taxon>
        <taxon>Ascomycota</taxon>
        <taxon>Pezizomycotina</taxon>
        <taxon>Sordariomycetes</taxon>
        <taxon>Hypocreomycetidae</taxon>
        <taxon>Hypocreales</taxon>
        <taxon>Nectriaceae</taxon>
        <taxon>Neonectria</taxon>
    </lineage>
</organism>
<evidence type="ECO:0000259" key="1">
    <source>
        <dbReference type="Pfam" id="PF06985"/>
    </source>
</evidence>
<name>A0A0N8H7X6_9HYPO</name>
<proteinExistence type="predicted"/>
<evidence type="ECO:0000313" key="2">
    <source>
        <dbReference type="EMBL" id="KPM42996.1"/>
    </source>
</evidence>
<feature type="domain" description="Heterokaryon incompatibility" evidence="1">
    <location>
        <begin position="170"/>
        <end position="325"/>
    </location>
</feature>
<dbReference type="InterPro" id="IPR010730">
    <property type="entry name" value="HET"/>
</dbReference>
<dbReference type="AlphaFoldDB" id="A0A0N8H7X6"/>
<dbReference type="Proteomes" id="UP000050424">
    <property type="component" value="Unassembled WGS sequence"/>
</dbReference>
<dbReference type="PANTHER" id="PTHR33112:SF16">
    <property type="entry name" value="HETEROKARYON INCOMPATIBILITY DOMAIN-CONTAINING PROTEIN"/>
    <property type="match status" value="1"/>
</dbReference>
<reference evidence="2 3" key="1">
    <citation type="submission" date="2015-09" db="EMBL/GenBank/DDBJ databases">
        <title>Draft genome of a European isolate of the apple canker pathogen Neonectria ditissima.</title>
        <authorList>
            <person name="Gomez-Cortecero A."/>
            <person name="Harrison R.J."/>
            <person name="Armitage A.D."/>
        </authorList>
    </citation>
    <scope>NUCLEOTIDE SEQUENCE [LARGE SCALE GENOMIC DNA]</scope>
    <source>
        <strain evidence="2 3">R09/05</strain>
    </source>
</reference>